<evidence type="ECO:0000256" key="2">
    <source>
        <dbReference type="ARBA" id="ARBA00008806"/>
    </source>
</evidence>
<name>A0A285T4N3_9FIRM</name>
<dbReference type="EMBL" id="OBMR01000014">
    <property type="protein sequence ID" value="SOC16317.1"/>
    <property type="molecule type" value="Genomic_DNA"/>
</dbReference>
<accession>A0A285T4N3</accession>
<keyword evidence="5 7" id="KW-1133">Transmembrane helix</keyword>
<protein>
    <submittedName>
        <fullName evidence="8">Type IV secretory system Conjugative DNA transfer</fullName>
    </submittedName>
</protein>
<dbReference type="Proteomes" id="UP000219563">
    <property type="component" value="Unassembled WGS sequence"/>
</dbReference>
<keyword evidence="6 7" id="KW-0472">Membrane</keyword>
<dbReference type="SUPFAM" id="SSF52540">
    <property type="entry name" value="P-loop containing nucleoside triphosphate hydrolases"/>
    <property type="match status" value="1"/>
</dbReference>
<reference evidence="8 9" key="1">
    <citation type="submission" date="2017-08" db="EMBL/GenBank/DDBJ databases">
        <authorList>
            <person name="de Groot N.N."/>
        </authorList>
    </citation>
    <scope>NUCLEOTIDE SEQUENCE [LARGE SCALE GENOMIC DNA]</scope>
    <source>
        <strain evidence="8 9">DSM 9787</strain>
    </source>
</reference>
<keyword evidence="4 7" id="KW-0812">Transmembrane</keyword>
<evidence type="ECO:0000256" key="6">
    <source>
        <dbReference type="ARBA" id="ARBA00023136"/>
    </source>
</evidence>
<dbReference type="PANTHER" id="PTHR37937">
    <property type="entry name" value="CONJUGATIVE TRANSFER: DNA TRANSPORT"/>
    <property type="match status" value="1"/>
</dbReference>
<evidence type="ECO:0000256" key="3">
    <source>
        <dbReference type="ARBA" id="ARBA00022475"/>
    </source>
</evidence>
<evidence type="ECO:0000256" key="1">
    <source>
        <dbReference type="ARBA" id="ARBA00004651"/>
    </source>
</evidence>
<dbReference type="InterPro" id="IPR003688">
    <property type="entry name" value="TraG/VirD4"/>
</dbReference>
<dbReference type="NCBIfam" id="NF045973">
    <property type="entry name" value="conju_CD1115"/>
    <property type="match status" value="1"/>
</dbReference>
<dbReference type="RefSeq" id="WP_097077151.1">
    <property type="nucleotide sequence ID" value="NZ_OBMR01000014.1"/>
</dbReference>
<evidence type="ECO:0000256" key="4">
    <source>
        <dbReference type="ARBA" id="ARBA00022692"/>
    </source>
</evidence>
<dbReference type="GO" id="GO:0005886">
    <property type="term" value="C:plasma membrane"/>
    <property type="evidence" value="ECO:0007669"/>
    <property type="project" value="UniProtKB-SubCell"/>
</dbReference>
<evidence type="ECO:0000256" key="7">
    <source>
        <dbReference type="SAM" id="Phobius"/>
    </source>
</evidence>
<feature type="transmembrane region" description="Helical" evidence="7">
    <location>
        <begin position="72"/>
        <end position="90"/>
    </location>
</feature>
<feature type="transmembrane region" description="Helical" evidence="7">
    <location>
        <begin position="48"/>
        <end position="66"/>
    </location>
</feature>
<dbReference type="Gene3D" id="3.40.50.300">
    <property type="entry name" value="P-loop containing nucleotide triphosphate hydrolases"/>
    <property type="match status" value="2"/>
</dbReference>
<comment type="subcellular location">
    <subcellularLocation>
        <location evidence="1">Cell membrane</location>
        <topology evidence="1">Multi-pass membrane protein</topology>
    </subcellularLocation>
</comment>
<dbReference type="Pfam" id="PF02534">
    <property type="entry name" value="T4SS-DNA_transf"/>
    <property type="match status" value="1"/>
</dbReference>
<evidence type="ECO:0000313" key="9">
    <source>
        <dbReference type="Proteomes" id="UP000219563"/>
    </source>
</evidence>
<evidence type="ECO:0000313" key="8">
    <source>
        <dbReference type="EMBL" id="SOC16317.1"/>
    </source>
</evidence>
<gene>
    <name evidence="8" type="ORF">SAMN02910411_0365</name>
</gene>
<dbReference type="InterPro" id="IPR051539">
    <property type="entry name" value="T4SS-coupling_protein"/>
</dbReference>
<sequence>MKTVKPHISEKQRLSNFLTNCVVVTISSIYFGLRLGNVAYHMPLEERDLFNVVITFSGGGYAKWYALFPSNLTYLGIGLLAAFVMCAILFNEYMRVKGTVEDAHGDSYFEEDYHQYNKEFVCDPTLIKAKGLKDDIKPVKKSKVKWLQHIYVRFALLRRRFRKSEPIKASFTRNDEGKLVCESIKEDKHKKLIEYCKDQAQIYTNDIYLSLNGNWSQRNTNAIVFGASGTGKSRYFLKPNILQANTSIVITDPSSDVMQSTGYFLEKKAGYKVKCFNIDDMTKSLRFNPLYYIRDTKDIAIIVNCFLENVDGEKKKSASGDGDFWLKASTALLCACIGYTVEVCPIESRNFSNVLDIIRLDGRSESDDNTSETAFDELFIRLGEANPASYAYQQYKIFRQAPAKTRLNILISTSVNLSQMDIPEVRNLTYKDEMELDRLSEEKMAIFLCIPQADTTYSWLTAMFYSILFKRLYAKGEQRMRDEGLNDPQLKVPVRFFIDECRNIGKIPNLSIYLATCRKYRISIVPIFQNYSQVEEVYGEKGANSIISNCDAFLFLGGSDEATLKIITSHLGKETVKTLSMNSALLFTRGQNSTSKQLSAKELMTRVQVETMSNNECLLFIRALRPFRTKKFVLENHKNYKFLAEGSQGEIYINQIESNYEDEEIEGLRIKAVGEDGYIKPAVVDSARRRNLIIENRKKAKIIKENIDRLNMIIATSDNEKEKKAARITISMELNKLKAFARIDNEIGYTPQDLGFADTIEFSDETKTDNPDIGDNYKVKTSDETIENVVTATPIDSFADPDVFYDVDLIEDDLEER</sequence>
<proteinExistence type="inferred from homology"/>
<dbReference type="CDD" id="cd01127">
    <property type="entry name" value="TrwB_TraG_TraD_VirD4"/>
    <property type="match status" value="1"/>
</dbReference>
<dbReference type="InterPro" id="IPR027417">
    <property type="entry name" value="P-loop_NTPase"/>
</dbReference>
<evidence type="ECO:0000256" key="5">
    <source>
        <dbReference type="ARBA" id="ARBA00022989"/>
    </source>
</evidence>
<feature type="transmembrane region" description="Helical" evidence="7">
    <location>
        <begin position="17"/>
        <end position="36"/>
    </location>
</feature>
<dbReference type="PANTHER" id="PTHR37937:SF1">
    <property type="entry name" value="CONJUGATIVE TRANSFER: DNA TRANSPORT"/>
    <property type="match status" value="1"/>
</dbReference>
<dbReference type="AlphaFoldDB" id="A0A285T4N3"/>
<comment type="similarity">
    <text evidence="2">Belongs to the VirD4/TraG family.</text>
</comment>
<organism evidence="8 9">
    <name type="scientific">Pseudobutyrivibrio ruminis DSM 9787</name>
    <dbReference type="NCBI Taxonomy" id="1123011"/>
    <lineage>
        <taxon>Bacteria</taxon>
        <taxon>Bacillati</taxon>
        <taxon>Bacillota</taxon>
        <taxon>Clostridia</taxon>
        <taxon>Lachnospirales</taxon>
        <taxon>Lachnospiraceae</taxon>
        <taxon>Pseudobutyrivibrio</taxon>
    </lineage>
</organism>
<keyword evidence="3" id="KW-1003">Cell membrane</keyword>